<evidence type="ECO:0000313" key="3">
    <source>
        <dbReference type="Proteomes" id="UP000634136"/>
    </source>
</evidence>
<keyword evidence="3" id="KW-1185">Reference proteome</keyword>
<organism evidence="2 3">
    <name type="scientific">Senna tora</name>
    <dbReference type="NCBI Taxonomy" id="362788"/>
    <lineage>
        <taxon>Eukaryota</taxon>
        <taxon>Viridiplantae</taxon>
        <taxon>Streptophyta</taxon>
        <taxon>Embryophyta</taxon>
        <taxon>Tracheophyta</taxon>
        <taxon>Spermatophyta</taxon>
        <taxon>Magnoliopsida</taxon>
        <taxon>eudicotyledons</taxon>
        <taxon>Gunneridae</taxon>
        <taxon>Pentapetalae</taxon>
        <taxon>rosids</taxon>
        <taxon>fabids</taxon>
        <taxon>Fabales</taxon>
        <taxon>Fabaceae</taxon>
        <taxon>Caesalpinioideae</taxon>
        <taxon>Cassia clade</taxon>
        <taxon>Senna</taxon>
    </lineage>
</organism>
<gene>
    <name evidence="2" type="ORF">G2W53_042630</name>
</gene>
<protein>
    <submittedName>
        <fullName evidence="2">Uncharacterized protein</fullName>
    </submittedName>
</protein>
<reference evidence="2" key="1">
    <citation type="submission" date="2020-09" db="EMBL/GenBank/DDBJ databases">
        <title>Genome-Enabled Discovery of Anthraquinone Biosynthesis in Senna tora.</title>
        <authorList>
            <person name="Kang S.-H."/>
            <person name="Pandey R.P."/>
            <person name="Lee C.-M."/>
            <person name="Sim J.-S."/>
            <person name="Jeong J.-T."/>
            <person name="Choi B.-S."/>
            <person name="Jung M."/>
            <person name="Ginzburg D."/>
            <person name="Zhao K."/>
            <person name="Won S.Y."/>
            <person name="Oh T.-J."/>
            <person name="Yu Y."/>
            <person name="Kim N.-H."/>
            <person name="Lee O.R."/>
            <person name="Lee T.-H."/>
            <person name="Bashyal P."/>
            <person name="Kim T.-S."/>
            <person name="Lee W.-H."/>
            <person name="Kawkins C."/>
            <person name="Kim C.-K."/>
            <person name="Kim J.S."/>
            <person name="Ahn B.O."/>
            <person name="Rhee S.Y."/>
            <person name="Sohng J.K."/>
        </authorList>
    </citation>
    <scope>NUCLEOTIDE SEQUENCE</scope>
    <source>
        <tissue evidence="2">Leaf</tissue>
    </source>
</reference>
<dbReference type="Proteomes" id="UP000634136">
    <property type="component" value="Unassembled WGS sequence"/>
</dbReference>
<dbReference type="EMBL" id="JAAIUW010000013">
    <property type="protein sequence ID" value="KAF7803519.1"/>
    <property type="molecule type" value="Genomic_DNA"/>
</dbReference>
<feature type="compositionally biased region" description="Low complexity" evidence="1">
    <location>
        <begin position="26"/>
        <end position="48"/>
    </location>
</feature>
<dbReference type="AlphaFoldDB" id="A0A834SU66"/>
<evidence type="ECO:0000313" key="2">
    <source>
        <dbReference type="EMBL" id="KAF7803519.1"/>
    </source>
</evidence>
<evidence type="ECO:0000256" key="1">
    <source>
        <dbReference type="SAM" id="MobiDB-lite"/>
    </source>
</evidence>
<feature type="region of interest" description="Disordered" evidence="1">
    <location>
        <begin position="1"/>
        <end position="48"/>
    </location>
</feature>
<comment type="caution">
    <text evidence="2">The sequence shown here is derived from an EMBL/GenBank/DDBJ whole genome shotgun (WGS) entry which is preliminary data.</text>
</comment>
<proteinExistence type="predicted"/>
<name>A0A834SU66_9FABA</name>
<accession>A0A834SU66</accession>
<sequence length="48" mass="5076">MAASGPNLGLPNDAGPTLYNNYVGGPHHQPLLLHSPLSRLPHSSFNQS</sequence>